<feature type="transmembrane region" description="Helical" evidence="5">
    <location>
        <begin position="499"/>
        <end position="517"/>
    </location>
</feature>
<sequence length="976" mass="105529">MQEIRRDQVTALIISQDYDFSSARETLRAVADQSYLPAQVIVGVEREAHVGQVHQDYPHAHVVVIGSQPTYGAAVAATLAQSEINDPWVWFLHADSAPERLALDLLTHTGEASRQIGIVGAKQVGWDTHQRTLLEVGIRATRSARRVPDVEPGEIDQGQLDSRHDVLAVGSAGMLVRTSVGQACGWLDPALGPFGDGLEFSRRVRSAGYRVVVQPQARVRHKRLSLGSSLVSSFAARRVAQLHNALIAAPALVMPVLWLGYVLGAIGRAVLRLVAKEGAYSRAELRAGWQLAQRFGAIIQSRRRYANDLVTARRSLAALEEKPWSIRLAKRQSRRAHADAVLMAQAPDQLTLIERGELVRGVRLGRLATLGVAIVVAGVIFFPVASSGVLTGGGLAPSSLTGFELTRQAMSGWIFSADGYPGALDPLWVFLSMALWLLQPLHITLGQLVAIVFYCATVVVALLAYEAVGRIMVRWPARVMLALVWTLSPPFLLSLAQGRIAGVVAYIGLTGIAYVIGRAWRNRVREAGLLSFFMLITSLASPIFAVLALLVGVIGFIGHRLRWRWLFVPLPAVIAQLPGLRFAGIKYFLTSPGIIQDEISNARDVLTLTPYVSGWSSGTTTLAYALPVSLVMLALVALGRMRGYGRVRIAWLYALLGLALALGATQITDPGMNLWPGLGQELTWISLVMAVAAGFAGTASWLRASSFGVKHIAIGFLSVILAIGTLGSSSYFILNIAELRSIEPVSENLLPAVGSEDQRNGEKVLALSANATGIDAQLWRGYGIELTESSMSVRVSSSDPTPAEHLGQTVANITGRAQSVSGDLRAHGISLVLVRPGEPGADIYRNQLVAALNTISDITYVSGHESGDFWRVDDSDDGIIRAHVGRTRQILPDDHEQIVVIPERFAPTWEAVVDNEALSPHQLSWQQAFTMPAHAHGNLQVSTSDTVHGLLTISQYSAMLIALIAALPRVRRRAQL</sequence>
<dbReference type="InterPro" id="IPR029044">
    <property type="entry name" value="Nucleotide-diphossugar_trans"/>
</dbReference>
<dbReference type="Pfam" id="PF13641">
    <property type="entry name" value="Glyco_tranf_2_3"/>
    <property type="match status" value="1"/>
</dbReference>
<feature type="transmembrane region" description="Helical" evidence="5">
    <location>
        <begin position="682"/>
        <end position="702"/>
    </location>
</feature>
<evidence type="ECO:0000256" key="3">
    <source>
        <dbReference type="ARBA" id="ARBA00022676"/>
    </source>
</evidence>
<dbReference type="RefSeq" id="WP_252672999.1">
    <property type="nucleotide sequence ID" value="NZ_CP099547.1"/>
</dbReference>
<dbReference type="Gene3D" id="3.90.550.10">
    <property type="entry name" value="Spore Coat Polysaccharide Biosynthesis Protein SpsA, Chain A"/>
    <property type="match status" value="1"/>
</dbReference>
<feature type="transmembrane region" description="Helical" evidence="5">
    <location>
        <begin position="245"/>
        <end position="266"/>
    </location>
</feature>
<keyword evidence="7" id="KW-1185">Reference proteome</keyword>
<evidence type="ECO:0000256" key="4">
    <source>
        <dbReference type="ARBA" id="ARBA00022679"/>
    </source>
</evidence>
<evidence type="ECO:0000256" key="5">
    <source>
        <dbReference type="SAM" id="Phobius"/>
    </source>
</evidence>
<keyword evidence="4 6" id="KW-0808">Transferase</keyword>
<comment type="pathway">
    <text evidence="1">Cell wall biogenesis; cell wall polysaccharide biosynthesis.</text>
</comment>
<reference evidence="6" key="1">
    <citation type="submission" date="2022-06" db="EMBL/GenBank/DDBJ databases">
        <title>Complete Genome Sequence of Arcanobacterium pinnipediorum strain DSM 28752 isolated from a harbour seal.</title>
        <authorList>
            <person name="Borowiak M."/>
            <person name="Kreitlow A."/>
            <person name="Alssahen M."/>
            <person name="Malorny B."/>
            <person name="Laemmler C."/>
            <person name="Prenger-Berninghoff E."/>
            <person name="Siebert U."/>
            <person name="Ploetz M."/>
            <person name="Abdulmawjood A."/>
        </authorList>
    </citation>
    <scope>NUCLEOTIDE SEQUENCE</scope>
    <source>
        <strain evidence="6">DSM 28752</strain>
    </source>
</reference>
<dbReference type="EMBL" id="CP099547">
    <property type="protein sequence ID" value="USR79125.1"/>
    <property type="molecule type" value="Genomic_DNA"/>
</dbReference>
<feature type="transmembrane region" description="Helical" evidence="5">
    <location>
        <begin position="529"/>
        <end position="557"/>
    </location>
</feature>
<evidence type="ECO:0000256" key="1">
    <source>
        <dbReference type="ARBA" id="ARBA00004776"/>
    </source>
</evidence>
<keyword evidence="5" id="KW-1133">Transmembrane helix</keyword>
<dbReference type="PANTHER" id="PTHR43179">
    <property type="entry name" value="RHAMNOSYLTRANSFERASE WBBL"/>
    <property type="match status" value="1"/>
</dbReference>
<gene>
    <name evidence="6" type="ORF">NG665_06995</name>
</gene>
<comment type="similarity">
    <text evidence="2">Belongs to the glycosyltransferase 2 family.</text>
</comment>
<keyword evidence="5" id="KW-0812">Transmembrane</keyword>
<feature type="transmembrane region" description="Helical" evidence="5">
    <location>
        <begin position="441"/>
        <end position="463"/>
    </location>
</feature>
<feature type="transmembrane region" description="Helical" evidence="5">
    <location>
        <begin position="364"/>
        <end position="385"/>
    </location>
</feature>
<feature type="transmembrane region" description="Helical" evidence="5">
    <location>
        <begin position="650"/>
        <end position="667"/>
    </location>
</feature>
<name>A0ABY5AH04_9ACTO</name>
<dbReference type="Proteomes" id="UP001056109">
    <property type="component" value="Chromosome"/>
</dbReference>
<dbReference type="SUPFAM" id="SSF53448">
    <property type="entry name" value="Nucleotide-diphospho-sugar transferases"/>
    <property type="match status" value="1"/>
</dbReference>
<feature type="transmembrane region" description="Helical" evidence="5">
    <location>
        <begin position="714"/>
        <end position="734"/>
    </location>
</feature>
<dbReference type="PANTHER" id="PTHR43179:SF12">
    <property type="entry name" value="GALACTOFURANOSYLTRANSFERASE GLFT2"/>
    <property type="match status" value="1"/>
</dbReference>
<dbReference type="GO" id="GO:0016757">
    <property type="term" value="F:glycosyltransferase activity"/>
    <property type="evidence" value="ECO:0007669"/>
    <property type="project" value="UniProtKB-KW"/>
</dbReference>
<protein>
    <submittedName>
        <fullName evidence="6">Glycosyltransferase</fullName>
        <ecNumber evidence="6">2.4.-.-</ecNumber>
    </submittedName>
</protein>
<accession>A0ABY5AH04</accession>
<evidence type="ECO:0000256" key="2">
    <source>
        <dbReference type="ARBA" id="ARBA00006739"/>
    </source>
</evidence>
<keyword evidence="5" id="KW-0472">Membrane</keyword>
<keyword evidence="3 6" id="KW-0328">Glycosyltransferase</keyword>
<evidence type="ECO:0000313" key="7">
    <source>
        <dbReference type="Proteomes" id="UP001056109"/>
    </source>
</evidence>
<organism evidence="6 7">
    <name type="scientific">Arcanobacterium pinnipediorum</name>
    <dbReference type="NCBI Taxonomy" id="1503041"/>
    <lineage>
        <taxon>Bacteria</taxon>
        <taxon>Bacillati</taxon>
        <taxon>Actinomycetota</taxon>
        <taxon>Actinomycetes</taxon>
        <taxon>Actinomycetales</taxon>
        <taxon>Actinomycetaceae</taxon>
        <taxon>Arcanobacterium</taxon>
    </lineage>
</organism>
<feature type="transmembrane region" description="Helical" evidence="5">
    <location>
        <begin position="621"/>
        <end position="638"/>
    </location>
</feature>
<proteinExistence type="inferred from homology"/>
<evidence type="ECO:0000313" key="6">
    <source>
        <dbReference type="EMBL" id="USR79125.1"/>
    </source>
</evidence>
<dbReference type="EC" id="2.4.-.-" evidence="6"/>